<feature type="transmembrane region" description="Helical" evidence="6">
    <location>
        <begin position="202"/>
        <end position="221"/>
    </location>
</feature>
<dbReference type="RefSeq" id="XP_015588356.1">
    <property type="nucleotide sequence ID" value="XM_015732870.2"/>
</dbReference>
<keyword evidence="3 6" id="KW-0812">Transmembrane</keyword>
<dbReference type="AlphaFoldDB" id="A0AAJ7FEW0"/>
<evidence type="ECO:0000313" key="9">
    <source>
        <dbReference type="RefSeq" id="XP_015588356.1"/>
    </source>
</evidence>
<reference evidence="9" key="1">
    <citation type="submission" date="2025-08" db="UniProtKB">
        <authorList>
            <consortium name="RefSeq"/>
        </authorList>
    </citation>
    <scope>IDENTIFICATION</scope>
</reference>
<dbReference type="GO" id="GO:0016020">
    <property type="term" value="C:membrane"/>
    <property type="evidence" value="ECO:0007669"/>
    <property type="project" value="UniProtKB-SubCell"/>
</dbReference>
<evidence type="ECO:0000256" key="6">
    <source>
        <dbReference type="SAM" id="Phobius"/>
    </source>
</evidence>
<dbReference type="SUPFAM" id="SSF103473">
    <property type="entry name" value="MFS general substrate transporter"/>
    <property type="match status" value="2"/>
</dbReference>
<feature type="transmembrane region" description="Helical" evidence="6">
    <location>
        <begin position="73"/>
        <end position="93"/>
    </location>
</feature>
<sequence>MTKQDEKHRLQSVLNTDAESANFEEAITLAGCGRYHLEVLLVCGVITMCVGFENGLSSYILSSAQCDLDLSSSAKGMVNAAFLAGATASALPWGVTADAIGRKKILVMSLLTNGIITFVSSFSGTFLTFASLRFVNGFMIGAPGTLTFSYVGEFYSDKYRPKAITAMGLFWLTSWILLPVFAWIIIPLKLNYQIFGISCHSWRLFVLVFALPSILTALLLMRYPESPKFLLSQGKKKEALAIIRQIFAANTGKDKHEFPISNLIMDSDASENQAKTISDIISNIRKQVCYLMTPPLLKYTALTSLTMAVTMFGYLGFAFWFPELFNRFESHYRNNPNASVTLCELSALRNEIGPVYLNDLNTTETNFTNVGTKILSTLTSRSLPILEKSSLQTCDPSVDLKVFSNTIIIGAVSLVVNVAAIYLSHHLSNNILQSTTLTIASIFCCTLYFVRSTFQNLIVASLFSAFANVGIVVFTGAVVDLFPTRVNAMAVCTATFTGRCGAILSNILFGELLDTQCALLVFLMSAALLCAGLLGFLVPKKIPELPQSGKKSSTA</sequence>
<dbReference type="GO" id="GO:0022857">
    <property type="term" value="F:transmembrane transporter activity"/>
    <property type="evidence" value="ECO:0007669"/>
    <property type="project" value="InterPro"/>
</dbReference>
<dbReference type="GeneID" id="107264529"/>
<dbReference type="InterPro" id="IPR036259">
    <property type="entry name" value="MFS_trans_sf"/>
</dbReference>
<accession>A0AAJ7FEW0</accession>
<proteinExistence type="predicted"/>
<evidence type="ECO:0000256" key="2">
    <source>
        <dbReference type="ARBA" id="ARBA00022448"/>
    </source>
</evidence>
<feature type="domain" description="Major facilitator superfamily (MFS) profile" evidence="7">
    <location>
        <begin position="39"/>
        <end position="542"/>
    </location>
</feature>
<comment type="subcellular location">
    <subcellularLocation>
        <location evidence="1">Membrane</location>
        <topology evidence="1">Multi-pass membrane protein</topology>
    </subcellularLocation>
</comment>
<evidence type="ECO:0000256" key="5">
    <source>
        <dbReference type="ARBA" id="ARBA00023136"/>
    </source>
</evidence>
<gene>
    <name evidence="9" type="primary">LOC107264529</name>
</gene>
<dbReference type="Pfam" id="PF07690">
    <property type="entry name" value="MFS_1"/>
    <property type="match status" value="1"/>
</dbReference>
<dbReference type="InterPro" id="IPR020846">
    <property type="entry name" value="MFS_dom"/>
</dbReference>
<feature type="transmembrane region" description="Helical" evidence="6">
    <location>
        <begin position="407"/>
        <end position="425"/>
    </location>
</feature>
<dbReference type="Gene3D" id="1.20.1250.20">
    <property type="entry name" value="MFS general substrate transporter like domains"/>
    <property type="match status" value="1"/>
</dbReference>
<dbReference type="PANTHER" id="PTHR23511:SF38">
    <property type="entry name" value="SYNAPTIC VESICLE 2-RELATED PROTEIN-LIKE PROTEIN"/>
    <property type="match status" value="1"/>
</dbReference>
<evidence type="ECO:0000256" key="4">
    <source>
        <dbReference type="ARBA" id="ARBA00022989"/>
    </source>
</evidence>
<evidence type="ECO:0000256" key="3">
    <source>
        <dbReference type="ARBA" id="ARBA00022692"/>
    </source>
</evidence>
<keyword evidence="2" id="KW-0813">Transport</keyword>
<protein>
    <submittedName>
        <fullName evidence="9">Synaptic vesicle glycoprotein 2B isoform X1</fullName>
    </submittedName>
</protein>
<dbReference type="KEGG" id="ccin:107264529"/>
<dbReference type="InterPro" id="IPR011701">
    <property type="entry name" value="MFS"/>
</dbReference>
<feature type="transmembrane region" description="Helical" evidence="6">
    <location>
        <begin position="518"/>
        <end position="538"/>
    </location>
</feature>
<feature type="transmembrane region" description="Helical" evidence="6">
    <location>
        <begin position="301"/>
        <end position="321"/>
    </location>
</feature>
<name>A0AAJ7FEW0_CEPCN</name>
<evidence type="ECO:0000313" key="8">
    <source>
        <dbReference type="Proteomes" id="UP000694920"/>
    </source>
</evidence>
<evidence type="ECO:0000256" key="1">
    <source>
        <dbReference type="ARBA" id="ARBA00004141"/>
    </source>
</evidence>
<dbReference type="Proteomes" id="UP000694920">
    <property type="component" value="Unplaced"/>
</dbReference>
<feature type="transmembrane region" description="Helical" evidence="6">
    <location>
        <begin position="457"/>
        <end position="479"/>
    </location>
</feature>
<dbReference type="PANTHER" id="PTHR23511">
    <property type="entry name" value="SYNAPTIC VESICLE GLYCOPROTEIN 2"/>
    <property type="match status" value="1"/>
</dbReference>
<feature type="transmembrane region" description="Helical" evidence="6">
    <location>
        <begin position="105"/>
        <end position="129"/>
    </location>
</feature>
<keyword evidence="5 6" id="KW-0472">Membrane</keyword>
<feature type="transmembrane region" description="Helical" evidence="6">
    <location>
        <begin position="431"/>
        <end position="450"/>
    </location>
</feature>
<feature type="transmembrane region" description="Helical" evidence="6">
    <location>
        <begin position="39"/>
        <end position="61"/>
    </location>
</feature>
<keyword evidence="8" id="KW-1185">Reference proteome</keyword>
<organism evidence="8 9">
    <name type="scientific">Cephus cinctus</name>
    <name type="common">Wheat stem sawfly</name>
    <dbReference type="NCBI Taxonomy" id="211228"/>
    <lineage>
        <taxon>Eukaryota</taxon>
        <taxon>Metazoa</taxon>
        <taxon>Ecdysozoa</taxon>
        <taxon>Arthropoda</taxon>
        <taxon>Hexapoda</taxon>
        <taxon>Insecta</taxon>
        <taxon>Pterygota</taxon>
        <taxon>Neoptera</taxon>
        <taxon>Endopterygota</taxon>
        <taxon>Hymenoptera</taxon>
        <taxon>Cephoidea</taxon>
        <taxon>Cephidae</taxon>
        <taxon>Cephus</taxon>
    </lineage>
</organism>
<feature type="transmembrane region" description="Helical" evidence="6">
    <location>
        <begin position="169"/>
        <end position="190"/>
    </location>
</feature>
<evidence type="ECO:0000259" key="7">
    <source>
        <dbReference type="PROSITE" id="PS50850"/>
    </source>
</evidence>
<keyword evidence="4 6" id="KW-1133">Transmembrane helix</keyword>
<dbReference type="PROSITE" id="PS50850">
    <property type="entry name" value="MFS"/>
    <property type="match status" value="1"/>
</dbReference>